<sequence>MCPDSTRMRRPSKLLISTYRPYPMGQRPTASSTWQCHQVCTTT</sequence>
<dbReference type="EMBL" id="CAUEEQ010013544">
    <property type="protein sequence ID" value="CAJ0937540.1"/>
    <property type="molecule type" value="Genomic_DNA"/>
</dbReference>
<comment type="caution">
    <text evidence="1">The sequence shown here is derived from an EMBL/GenBank/DDBJ whole genome shotgun (WGS) entry which is preliminary data.</text>
</comment>
<organism evidence="1 2">
    <name type="scientific">Ranitomeya imitator</name>
    <name type="common">mimic poison frog</name>
    <dbReference type="NCBI Taxonomy" id="111125"/>
    <lineage>
        <taxon>Eukaryota</taxon>
        <taxon>Metazoa</taxon>
        <taxon>Chordata</taxon>
        <taxon>Craniata</taxon>
        <taxon>Vertebrata</taxon>
        <taxon>Euteleostomi</taxon>
        <taxon>Amphibia</taxon>
        <taxon>Batrachia</taxon>
        <taxon>Anura</taxon>
        <taxon>Neobatrachia</taxon>
        <taxon>Hyloidea</taxon>
        <taxon>Dendrobatidae</taxon>
        <taxon>Dendrobatinae</taxon>
        <taxon>Ranitomeya</taxon>
    </lineage>
</organism>
<gene>
    <name evidence="1" type="ORF">RIMI_LOCUS7226969</name>
</gene>
<keyword evidence="2" id="KW-1185">Reference proteome</keyword>
<name>A0ABN9LAQ3_9NEOB</name>
<accession>A0ABN9LAQ3</accession>
<reference evidence="1" key="1">
    <citation type="submission" date="2023-07" db="EMBL/GenBank/DDBJ databases">
        <authorList>
            <person name="Stuckert A."/>
        </authorList>
    </citation>
    <scope>NUCLEOTIDE SEQUENCE</scope>
</reference>
<dbReference type="Proteomes" id="UP001176940">
    <property type="component" value="Unassembled WGS sequence"/>
</dbReference>
<evidence type="ECO:0000313" key="1">
    <source>
        <dbReference type="EMBL" id="CAJ0937540.1"/>
    </source>
</evidence>
<proteinExistence type="predicted"/>
<protein>
    <submittedName>
        <fullName evidence="1">Uncharacterized protein</fullName>
    </submittedName>
</protein>
<evidence type="ECO:0000313" key="2">
    <source>
        <dbReference type="Proteomes" id="UP001176940"/>
    </source>
</evidence>